<keyword evidence="1" id="KW-1133">Transmembrane helix</keyword>
<proteinExistence type="predicted"/>
<dbReference type="Proteomes" id="UP000239736">
    <property type="component" value="Unassembled WGS sequence"/>
</dbReference>
<evidence type="ECO:0000256" key="1">
    <source>
        <dbReference type="SAM" id="Phobius"/>
    </source>
</evidence>
<gene>
    <name evidence="2" type="ORF">LV82_00528</name>
</gene>
<protein>
    <submittedName>
        <fullName evidence="2">Uncharacterized protein</fullName>
    </submittedName>
</protein>
<reference evidence="2 3" key="1">
    <citation type="submission" date="2018-01" db="EMBL/GenBank/DDBJ databases">
        <title>Genomic Encyclopedia of Archaeal and Bacterial Type Strains, Phase II (KMG-II): from individual species to whole genera.</title>
        <authorList>
            <person name="Goeker M."/>
        </authorList>
    </citation>
    <scope>NUCLEOTIDE SEQUENCE [LARGE SCALE GENOMIC DNA]</scope>
    <source>
        <strain evidence="2 3">DSM 12048</strain>
    </source>
</reference>
<evidence type="ECO:0000313" key="3">
    <source>
        <dbReference type="Proteomes" id="UP000239736"/>
    </source>
</evidence>
<dbReference type="RefSeq" id="WP_104069120.1">
    <property type="nucleotide sequence ID" value="NZ_PRDS01000001.1"/>
</dbReference>
<evidence type="ECO:0000313" key="2">
    <source>
        <dbReference type="EMBL" id="PPB82590.1"/>
    </source>
</evidence>
<organism evidence="2 3">
    <name type="scientific">Albidovulum inexpectatum</name>
    <dbReference type="NCBI Taxonomy" id="196587"/>
    <lineage>
        <taxon>Bacteria</taxon>
        <taxon>Pseudomonadati</taxon>
        <taxon>Pseudomonadota</taxon>
        <taxon>Alphaproteobacteria</taxon>
        <taxon>Rhodobacterales</taxon>
        <taxon>Paracoccaceae</taxon>
        <taxon>Albidovulum</taxon>
    </lineage>
</organism>
<feature type="transmembrane region" description="Helical" evidence="1">
    <location>
        <begin position="6"/>
        <end position="24"/>
    </location>
</feature>
<accession>A0A2S5JMB4</accession>
<feature type="transmembrane region" description="Helical" evidence="1">
    <location>
        <begin position="33"/>
        <end position="53"/>
    </location>
</feature>
<dbReference type="EMBL" id="PRDS01000001">
    <property type="protein sequence ID" value="PPB82590.1"/>
    <property type="molecule type" value="Genomic_DNA"/>
</dbReference>
<comment type="caution">
    <text evidence="2">The sequence shown here is derived from an EMBL/GenBank/DDBJ whole genome shotgun (WGS) entry which is preliminary data.</text>
</comment>
<dbReference type="AlphaFoldDB" id="A0A2S5JMB4"/>
<keyword evidence="1" id="KW-0472">Membrane</keyword>
<sequence>MPKLVATLNVIAWSGFWAFGYLALTGPADSSTLVALILAALGAGAGLLCYLWLARHCETTGYARPARRVLPEHLRNRQDQSGEMTE</sequence>
<name>A0A2S5JMB4_9RHOB</name>
<keyword evidence="1" id="KW-0812">Transmembrane</keyword>
<keyword evidence="3" id="KW-1185">Reference proteome</keyword>
<dbReference type="OrthoDB" id="7869559at2"/>